<keyword evidence="8" id="KW-0779">Telomere</keyword>
<evidence type="ECO:0000256" key="4">
    <source>
        <dbReference type="ARBA" id="ARBA00004574"/>
    </source>
</evidence>
<dbReference type="InterPro" id="IPR057348">
    <property type="entry name" value="TELO2_ARM"/>
</dbReference>
<comment type="function">
    <text evidence="11">Regulator of the DNA damage response (DDR). Part of the TTT complex that is required to stabilize protein levels of the phosphatidylinositol 3-kinase-related protein kinase (PIKK) family proteins. Promotes assembly, stabilizes and maintains the activity of TORC complexes, which regulate cell growth and survival in response to nutrient and hormonal signals. May be involved in telomere length regulation.</text>
</comment>
<gene>
    <name evidence="15" type="ORF">NDU88_003260</name>
</gene>
<evidence type="ECO:0000313" key="16">
    <source>
        <dbReference type="Proteomes" id="UP001066276"/>
    </source>
</evidence>
<keyword evidence="7" id="KW-0963">Cytoplasm</keyword>
<dbReference type="InterPro" id="IPR038528">
    <property type="entry name" value="TEL2_C_sf"/>
</dbReference>
<evidence type="ECO:0000313" key="15">
    <source>
        <dbReference type="EMBL" id="KAJ1098144.1"/>
    </source>
</evidence>
<feature type="region of interest" description="Disordered" evidence="12">
    <location>
        <begin position="434"/>
        <end position="463"/>
    </location>
</feature>
<dbReference type="InterPro" id="IPR019337">
    <property type="entry name" value="Telomere_length_regulation_dom"/>
</dbReference>
<keyword evidence="8" id="KW-0158">Chromosome</keyword>
<dbReference type="EMBL" id="JANPWB010000014">
    <property type="protein sequence ID" value="KAJ1098144.1"/>
    <property type="molecule type" value="Genomic_DNA"/>
</dbReference>
<proteinExistence type="inferred from homology"/>
<dbReference type="Gene3D" id="1.25.40.720">
    <property type="entry name" value="Telomere length regulation protein 2, C-terminal domain"/>
    <property type="match status" value="2"/>
</dbReference>
<feature type="domain" description="Telomere length regulation protein conserved" evidence="13">
    <location>
        <begin position="506"/>
        <end position="614"/>
    </location>
</feature>
<evidence type="ECO:0000259" key="14">
    <source>
        <dbReference type="Pfam" id="PF25320"/>
    </source>
</evidence>
<dbReference type="InterPro" id="IPR016024">
    <property type="entry name" value="ARM-type_fold"/>
</dbReference>
<accession>A0AAV7M4V0</accession>
<name>A0AAV7M4V0_PLEWA</name>
<evidence type="ECO:0000256" key="6">
    <source>
        <dbReference type="ARBA" id="ARBA00018231"/>
    </source>
</evidence>
<evidence type="ECO:0000256" key="2">
    <source>
        <dbReference type="ARBA" id="ARBA00004370"/>
    </source>
</evidence>
<organism evidence="15 16">
    <name type="scientific">Pleurodeles waltl</name>
    <name type="common">Iberian ribbed newt</name>
    <dbReference type="NCBI Taxonomy" id="8319"/>
    <lineage>
        <taxon>Eukaryota</taxon>
        <taxon>Metazoa</taxon>
        <taxon>Chordata</taxon>
        <taxon>Craniata</taxon>
        <taxon>Vertebrata</taxon>
        <taxon>Euteleostomi</taxon>
        <taxon>Amphibia</taxon>
        <taxon>Batrachia</taxon>
        <taxon>Caudata</taxon>
        <taxon>Salamandroidea</taxon>
        <taxon>Salamandridae</taxon>
        <taxon>Pleurodelinae</taxon>
        <taxon>Pleurodeles</taxon>
    </lineage>
</organism>
<evidence type="ECO:0000256" key="5">
    <source>
        <dbReference type="ARBA" id="ARBA00006133"/>
    </source>
</evidence>
<comment type="caution">
    <text evidence="15">The sequence shown here is derived from an EMBL/GenBank/DDBJ whole genome shotgun (WGS) entry which is preliminary data.</text>
</comment>
<dbReference type="GO" id="GO:0042162">
    <property type="term" value="F:telomeric DNA binding"/>
    <property type="evidence" value="ECO:0007669"/>
    <property type="project" value="TreeGrafter"/>
</dbReference>
<dbReference type="PANTHER" id="PTHR15830">
    <property type="entry name" value="TELOMERE LENGTH REGULATION PROTEIN TEL2 FAMILY MEMBER"/>
    <property type="match status" value="1"/>
</dbReference>
<dbReference type="GO" id="GO:0051879">
    <property type="term" value="F:Hsp90 protein binding"/>
    <property type="evidence" value="ECO:0007669"/>
    <property type="project" value="TreeGrafter"/>
</dbReference>
<evidence type="ECO:0000256" key="1">
    <source>
        <dbReference type="ARBA" id="ARBA00004123"/>
    </source>
</evidence>
<keyword evidence="10" id="KW-0539">Nucleus</keyword>
<keyword evidence="16" id="KW-1185">Reference proteome</keyword>
<comment type="similarity">
    <text evidence="5">Belongs to the TEL2 family.</text>
</comment>
<evidence type="ECO:0000256" key="10">
    <source>
        <dbReference type="ARBA" id="ARBA00023242"/>
    </source>
</evidence>
<dbReference type="GO" id="GO:0051083">
    <property type="term" value="P:'de novo' cotranslational protein folding"/>
    <property type="evidence" value="ECO:0007669"/>
    <property type="project" value="TreeGrafter"/>
</dbReference>
<dbReference type="GO" id="GO:0000781">
    <property type="term" value="C:chromosome, telomeric region"/>
    <property type="evidence" value="ECO:0007669"/>
    <property type="project" value="UniProtKB-SubCell"/>
</dbReference>
<evidence type="ECO:0000256" key="11">
    <source>
        <dbReference type="ARBA" id="ARBA00053338"/>
    </source>
</evidence>
<reference evidence="15" key="1">
    <citation type="journal article" date="2022" name="bioRxiv">
        <title>Sequencing and chromosome-scale assembly of the giantPleurodeles waltlgenome.</title>
        <authorList>
            <person name="Brown T."/>
            <person name="Elewa A."/>
            <person name="Iarovenko S."/>
            <person name="Subramanian E."/>
            <person name="Araus A.J."/>
            <person name="Petzold A."/>
            <person name="Susuki M."/>
            <person name="Suzuki K.-i.T."/>
            <person name="Hayashi T."/>
            <person name="Toyoda A."/>
            <person name="Oliveira C."/>
            <person name="Osipova E."/>
            <person name="Leigh N.D."/>
            <person name="Simon A."/>
            <person name="Yun M.H."/>
        </authorList>
    </citation>
    <scope>NUCLEOTIDE SEQUENCE</scope>
    <source>
        <strain evidence="15">20211129_DDA</strain>
        <tissue evidence="15">Liver</tissue>
    </source>
</reference>
<evidence type="ECO:0000256" key="7">
    <source>
        <dbReference type="ARBA" id="ARBA00022490"/>
    </source>
</evidence>
<dbReference type="GO" id="GO:0005634">
    <property type="term" value="C:nucleus"/>
    <property type="evidence" value="ECO:0007669"/>
    <property type="project" value="UniProtKB-SubCell"/>
</dbReference>
<dbReference type="GO" id="GO:0005829">
    <property type="term" value="C:cytosol"/>
    <property type="evidence" value="ECO:0007669"/>
    <property type="project" value="TreeGrafter"/>
</dbReference>
<dbReference type="InterPro" id="IPR051970">
    <property type="entry name" value="TEL2_Regulation"/>
</dbReference>
<keyword evidence="9" id="KW-0472">Membrane</keyword>
<feature type="domain" description="TELO2 ARM repeat" evidence="14">
    <location>
        <begin position="279"/>
        <end position="422"/>
    </location>
</feature>
<evidence type="ECO:0000259" key="13">
    <source>
        <dbReference type="Pfam" id="PF10193"/>
    </source>
</evidence>
<dbReference type="PANTHER" id="PTHR15830:SF10">
    <property type="entry name" value="TELOMERE LENGTH REGULATION PROTEIN TEL2 HOMOLOG"/>
    <property type="match status" value="1"/>
</dbReference>
<evidence type="ECO:0000256" key="3">
    <source>
        <dbReference type="ARBA" id="ARBA00004496"/>
    </source>
</evidence>
<evidence type="ECO:0000256" key="8">
    <source>
        <dbReference type="ARBA" id="ARBA00022895"/>
    </source>
</evidence>
<comment type="subcellular location">
    <subcellularLocation>
        <location evidence="4">Chromosome</location>
        <location evidence="4">Telomere</location>
    </subcellularLocation>
    <subcellularLocation>
        <location evidence="3">Cytoplasm</location>
    </subcellularLocation>
    <subcellularLocation>
        <location evidence="2">Membrane</location>
    </subcellularLocation>
    <subcellularLocation>
        <location evidence="1">Nucleus</location>
    </subcellularLocation>
</comment>
<dbReference type="Pfam" id="PF25320">
    <property type="entry name" value="TELO2_ARM"/>
    <property type="match status" value="1"/>
</dbReference>
<sequence>MDSEGLKVRRAVREAVNILSASKGDGVRIAEALANMKQYVSGASPASPRDKEEFARSHFTSFLRCLVSQRSPDHLELLTVKQQNELWDYFFLEGPPDQAFLVLMDSICSTGLSFRLMKMVHLLEVFLQQGGLSALMWEVSQQNANTISPHLQEAILNKIVCLPDHLANRLQGGTPSLFYPQNYFRLLAAEIIQVLQKVSEGLRGGRDCSIAFVSKVLGRTCIQGRREEVFGVLVPRLMALIVTDCIWQRICWRLMEAVPERWIEAVITGLVQTAPGASVLCQLLGNLVVKNKKVQFVMTQKLLLLQYGHKTEMLQCIMGYMALDSSRRPLLIKALKELLQTWSSSSAVRHSPVEQQLYISKAIMIALGHLQKDDLESQRQELLDHMMAGVQCHLDSSVPQVRRLGMIVAESISTLITRDGPCLKFEYEDDEQSKELRSLLEPSASGPAPSSPPSDCLKDRTLSDAVNPDTVTKKLNELSDSELDSDDELPAYDMSRDTPLTKAKAPVYIRDCIEVLVSGEDVEKFEATMDSLGTLIRKNPAATKEVSVELAKVLLHLEDKGSLVNFVHKRHGALVAVTIMDPIPVSQYLTTEFYAMNYSLRQRMDILDVLASAAQELSEPKTPMASSAPVPLYSAIEVLYSTETSHPTSSPHQDWRRIVDERIQSKTRRFAKGTSHDAPSTTPNRFGPVAGHFFFPLIQHFDRPVVTFDLLGEDSMVLGRLVHTLGILMYFALHTTVAPLIGKALLEFVWSLRFHADTFVRQGLLFCVSSTFLSVPKERLLGDFTDELLEAQYWLAGKIRLFIMIN</sequence>
<dbReference type="GO" id="GO:0016020">
    <property type="term" value="C:membrane"/>
    <property type="evidence" value="ECO:0007669"/>
    <property type="project" value="UniProtKB-SubCell"/>
</dbReference>
<dbReference type="FunFam" id="1.25.40.720:FF:000001">
    <property type="entry name" value="Telomere length regulation protein TEL2"/>
    <property type="match status" value="1"/>
</dbReference>
<evidence type="ECO:0000256" key="12">
    <source>
        <dbReference type="SAM" id="MobiDB-lite"/>
    </source>
</evidence>
<dbReference type="FunFam" id="1.25.40.720:FF:000003">
    <property type="entry name" value="Telomere length regulation protein TEL2 homolog"/>
    <property type="match status" value="1"/>
</dbReference>
<protein>
    <recommendedName>
        <fullName evidence="6">Telomere length regulation protein TEL2 homolog</fullName>
    </recommendedName>
</protein>
<evidence type="ECO:0000256" key="9">
    <source>
        <dbReference type="ARBA" id="ARBA00023136"/>
    </source>
</evidence>
<dbReference type="Pfam" id="PF10193">
    <property type="entry name" value="Telomere_reg-2"/>
    <property type="match status" value="1"/>
</dbReference>
<dbReference type="Proteomes" id="UP001066276">
    <property type="component" value="Chromosome 10"/>
</dbReference>
<dbReference type="AlphaFoldDB" id="A0AAV7M4V0"/>
<dbReference type="SUPFAM" id="SSF48371">
    <property type="entry name" value="ARM repeat"/>
    <property type="match status" value="1"/>
</dbReference>